<feature type="transmembrane region" description="Helical" evidence="8">
    <location>
        <begin position="98"/>
        <end position="119"/>
    </location>
</feature>
<organism evidence="9 10">
    <name type="scientific">Pseudonocardia ailaonensis</name>
    <dbReference type="NCBI Taxonomy" id="367279"/>
    <lineage>
        <taxon>Bacteria</taxon>
        <taxon>Bacillati</taxon>
        <taxon>Actinomycetota</taxon>
        <taxon>Actinomycetes</taxon>
        <taxon>Pseudonocardiales</taxon>
        <taxon>Pseudonocardiaceae</taxon>
        <taxon>Pseudonocardia</taxon>
    </lineage>
</organism>
<evidence type="ECO:0008006" key="11">
    <source>
        <dbReference type="Google" id="ProtNLM"/>
    </source>
</evidence>
<evidence type="ECO:0000256" key="6">
    <source>
        <dbReference type="ARBA" id="ARBA00023136"/>
    </source>
</evidence>
<feature type="transmembrane region" description="Helical" evidence="8">
    <location>
        <begin position="176"/>
        <end position="197"/>
    </location>
</feature>
<evidence type="ECO:0000256" key="5">
    <source>
        <dbReference type="ARBA" id="ARBA00022989"/>
    </source>
</evidence>
<keyword evidence="10" id="KW-1185">Reference proteome</keyword>
<comment type="caution">
    <text evidence="9">The sequence shown here is derived from an EMBL/GenBank/DDBJ whole genome shotgun (WGS) entry which is preliminary data.</text>
</comment>
<feature type="transmembrane region" description="Helical" evidence="8">
    <location>
        <begin position="131"/>
        <end position="164"/>
    </location>
</feature>
<feature type="transmembrane region" description="Helical" evidence="8">
    <location>
        <begin position="332"/>
        <end position="349"/>
    </location>
</feature>
<evidence type="ECO:0000256" key="7">
    <source>
        <dbReference type="ARBA" id="ARBA00024033"/>
    </source>
</evidence>
<reference evidence="9 10" key="1">
    <citation type="journal article" date="2019" name="Int. J. Syst. Evol. Microbiol.">
        <title>The Global Catalogue of Microorganisms (GCM) 10K type strain sequencing project: providing services to taxonomists for standard genome sequencing and annotation.</title>
        <authorList>
            <consortium name="The Broad Institute Genomics Platform"/>
            <consortium name="The Broad Institute Genome Sequencing Center for Infectious Disease"/>
            <person name="Wu L."/>
            <person name="Ma J."/>
        </authorList>
    </citation>
    <scope>NUCLEOTIDE SEQUENCE [LARGE SCALE GENOMIC DNA]</scope>
    <source>
        <strain evidence="9 10">JCM 16009</strain>
    </source>
</reference>
<evidence type="ECO:0000256" key="1">
    <source>
        <dbReference type="ARBA" id="ARBA00004651"/>
    </source>
</evidence>
<evidence type="ECO:0000256" key="4">
    <source>
        <dbReference type="ARBA" id="ARBA00022692"/>
    </source>
</evidence>
<evidence type="ECO:0000256" key="3">
    <source>
        <dbReference type="ARBA" id="ARBA00022679"/>
    </source>
</evidence>
<dbReference type="EMBL" id="BAAAQK010000018">
    <property type="protein sequence ID" value="GAA1861880.1"/>
    <property type="molecule type" value="Genomic_DNA"/>
</dbReference>
<comment type="subcellular location">
    <subcellularLocation>
        <location evidence="1">Cell membrane</location>
        <topology evidence="1">Multi-pass membrane protein</topology>
    </subcellularLocation>
</comment>
<comment type="similarity">
    <text evidence="7">Belongs to the glycosyltransferase 87 family.</text>
</comment>
<proteinExistence type="inferred from homology"/>
<evidence type="ECO:0000256" key="2">
    <source>
        <dbReference type="ARBA" id="ARBA00022475"/>
    </source>
</evidence>
<feature type="transmembrane region" description="Helical" evidence="8">
    <location>
        <begin position="257"/>
        <end position="278"/>
    </location>
</feature>
<accession>A0ABN2NBL4</accession>
<evidence type="ECO:0000313" key="9">
    <source>
        <dbReference type="EMBL" id="GAA1861880.1"/>
    </source>
</evidence>
<dbReference type="InterPro" id="IPR018584">
    <property type="entry name" value="GT87"/>
</dbReference>
<protein>
    <recommendedName>
        <fullName evidence="11">DUF2029 domain-containing protein</fullName>
    </recommendedName>
</protein>
<dbReference type="Proteomes" id="UP001500449">
    <property type="component" value="Unassembled WGS sequence"/>
</dbReference>
<feature type="transmembrane region" description="Helical" evidence="8">
    <location>
        <begin position="12"/>
        <end position="32"/>
    </location>
</feature>
<keyword evidence="2" id="KW-1003">Cell membrane</keyword>
<name>A0ABN2NBL4_9PSEU</name>
<keyword evidence="3" id="KW-0808">Transferase</keyword>
<feature type="transmembrane region" description="Helical" evidence="8">
    <location>
        <begin position="285"/>
        <end position="302"/>
    </location>
</feature>
<gene>
    <name evidence="9" type="ORF">GCM10009836_47680</name>
</gene>
<keyword evidence="5 8" id="KW-1133">Transmembrane helix</keyword>
<feature type="transmembrane region" description="Helical" evidence="8">
    <location>
        <begin position="308"/>
        <end position="325"/>
    </location>
</feature>
<dbReference type="Pfam" id="PF09594">
    <property type="entry name" value="GT87"/>
    <property type="match status" value="1"/>
</dbReference>
<sequence>MEAPARRWPAGRIAAAGVAAVALALTVVLHATHPNALVTLLPAPDMRDLHVDFDTFWHSAVALVHGTDIYDTGAKLRNLNPPVLSLLLAPLAGFASLTAYRIFAVLTLLLVLGAVLAVCRELRLGRGWTAAAALAMLASSPLHGTLLLGQIYGLLLVVLVGGWVADRHGHPVLGGILYGVAVALKPSLAPVLLLPLVQRRWPAFWGGVGGAAGATVVGALAAGPSSAVDWVRMALSEPVPDVLDNAAFPGLAMRLHVPSAIGTVLGLVVLVATLTWIVRRRADPTGTAPWAVIAAGLLMSPISWHNYLLLLWPGILVVVALTAAGSTARARVGALLALPLIPVSWGDLWQDTNPWSPLARSLYCAILLAYWLTLLHHARASASHTAS</sequence>
<feature type="transmembrane region" description="Helical" evidence="8">
    <location>
        <begin position="204"/>
        <end position="223"/>
    </location>
</feature>
<evidence type="ECO:0000313" key="10">
    <source>
        <dbReference type="Proteomes" id="UP001500449"/>
    </source>
</evidence>
<keyword evidence="4 8" id="KW-0812">Transmembrane</keyword>
<evidence type="ECO:0000256" key="8">
    <source>
        <dbReference type="SAM" id="Phobius"/>
    </source>
</evidence>
<keyword evidence="6 8" id="KW-0472">Membrane</keyword>
<feature type="transmembrane region" description="Helical" evidence="8">
    <location>
        <begin position="355"/>
        <end position="375"/>
    </location>
</feature>